<evidence type="ECO:0008006" key="3">
    <source>
        <dbReference type="Google" id="ProtNLM"/>
    </source>
</evidence>
<evidence type="ECO:0000313" key="1">
    <source>
        <dbReference type="EMBL" id="PVW16223.1"/>
    </source>
</evidence>
<accession>A0A2U0I540</accession>
<comment type="caution">
    <text evidence="1">The sequence shown here is derived from an EMBL/GenBank/DDBJ whole genome shotgun (WGS) entry which is preliminary data.</text>
</comment>
<reference evidence="1 2" key="1">
    <citation type="submission" date="2018-04" db="EMBL/GenBank/DDBJ databases">
        <title>Marixanthomonas spongiae HN-E44 sp. nov., isolated from a marine sponge.</title>
        <authorList>
            <person name="Luo L."/>
            <person name="Zhuang L."/>
        </authorList>
    </citation>
    <scope>NUCLEOTIDE SEQUENCE [LARGE SCALE GENOMIC DNA]</scope>
    <source>
        <strain evidence="1 2">HN-E44</strain>
    </source>
</reference>
<gene>
    <name evidence="1" type="ORF">DDV96_02835</name>
</gene>
<name>A0A2U0I540_9FLAO</name>
<dbReference type="EMBL" id="QEHR01000002">
    <property type="protein sequence ID" value="PVW16223.1"/>
    <property type="molecule type" value="Genomic_DNA"/>
</dbReference>
<organism evidence="1 2">
    <name type="scientific">Marixanthomonas spongiae</name>
    <dbReference type="NCBI Taxonomy" id="2174845"/>
    <lineage>
        <taxon>Bacteria</taxon>
        <taxon>Pseudomonadati</taxon>
        <taxon>Bacteroidota</taxon>
        <taxon>Flavobacteriia</taxon>
        <taxon>Flavobacteriales</taxon>
        <taxon>Flavobacteriaceae</taxon>
        <taxon>Marixanthomonas</taxon>
    </lineage>
</organism>
<protein>
    <recommendedName>
        <fullName evidence="3">YtkA-like domain-containing protein</fullName>
    </recommendedName>
</protein>
<dbReference type="AlphaFoldDB" id="A0A2U0I540"/>
<sequence>MTCISCSKDDADDNTEVEENPMEDFSLLKEFDYDEHTLEVYSENNTQFEIGYTPLYMRIKDKVSEKYVENADLSLKPMMHMENMMHSSPVSPVVATDNPTVYTGYVVFQMPGNATEYWDITFNYSLNGTEFSKTERIDVVAPADGLKRVNTFMGTDETRYVLAYVGPVAPQVALNDMTAVLHKMETMMEFPVVEGYTVEIDPRMPGMGNHSSPNNVDLSYNGQTQMYAGKLSLSMTGYWKINMKLVDDEGAVLKGEDVTDENPESSLYFEIEF</sequence>
<proteinExistence type="predicted"/>
<keyword evidence="2" id="KW-1185">Reference proteome</keyword>
<dbReference type="Proteomes" id="UP000245962">
    <property type="component" value="Unassembled WGS sequence"/>
</dbReference>
<evidence type="ECO:0000313" key="2">
    <source>
        <dbReference type="Proteomes" id="UP000245962"/>
    </source>
</evidence>